<protein>
    <submittedName>
        <fullName evidence="2">Uncharacterized protein</fullName>
    </submittedName>
</protein>
<feature type="compositionally biased region" description="Basic and acidic residues" evidence="1">
    <location>
        <begin position="81"/>
        <end position="109"/>
    </location>
</feature>
<reference evidence="2" key="2">
    <citation type="submission" date="2020-07" db="EMBL/GenBank/DDBJ databases">
        <authorList>
            <person name="Vera ALvarez R."/>
            <person name="Arias-Moreno D.M."/>
            <person name="Jimenez-Jacinto V."/>
            <person name="Jimenez-Bremont J.F."/>
            <person name="Swaminathan K."/>
            <person name="Moose S.P."/>
            <person name="Guerrero-Gonzalez M.L."/>
            <person name="Marino-Ramirez L."/>
            <person name="Landsman D."/>
            <person name="Rodriguez-Kessler M."/>
            <person name="Delgado-Sanchez P."/>
        </authorList>
    </citation>
    <scope>NUCLEOTIDE SEQUENCE</scope>
    <source>
        <tissue evidence="2">Cladode</tissue>
    </source>
</reference>
<name>A0A7C9C9D1_OPUST</name>
<sequence length="109" mass="12278">MVQPPAAAREEAVGGVAWRWWRRWFEQGSPLVAHFDRNRGGKRTGEREQRARVGGFWAEEVAAKGWLLGDGRMLDAGDLGRQSEAEEREKQGGGREEGTERKDREEAGD</sequence>
<dbReference type="EMBL" id="GISG01000472">
    <property type="protein sequence ID" value="MBA4614041.1"/>
    <property type="molecule type" value="Transcribed_RNA"/>
</dbReference>
<reference evidence="2" key="1">
    <citation type="journal article" date="2013" name="J. Plant Res.">
        <title>Effect of fungi and light on seed germination of three Opuntia species from semiarid lands of central Mexico.</title>
        <authorList>
            <person name="Delgado-Sanchez P."/>
            <person name="Jimenez-Bremont J.F."/>
            <person name="Guerrero-Gonzalez Mde L."/>
            <person name="Flores J."/>
        </authorList>
    </citation>
    <scope>NUCLEOTIDE SEQUENCE</scope>
    <source>
        <tissue evidence="2">Cladode</tissue>
    </source>
</reference>
<evidence type="ECO:0000313" key="2">
    <source>
        <dbReference type="EMBL" id="MBA4614041.1"/>
    </source>
</evidence>
<proteinExistence type="predicted"/>
<accession>A0A7C9C9D1</accession>
<feature type="region of interest" description="Disordered" evidence="1">
    <location>
        <begin position="71"/>
        <end position="109"/>
    </location>
</feature>
<organism evidence="2">
    <name type="scientific">Opuntia streptacantha</name>
    <name type="common">Prickly pear cactus</name>
    <name type="synonym">Opuntia cardona</name>
    <dbReference type="NCBI Taxonomy" id="393608"/>
    <lineage>
        <taxon>Eukaryota</taxon>
        <taxon>Viridiplantae</taxon>
        <taxon>Streptophyta</taxon>
        <taxon>Embryophyta</taxon>
        <taxon>Tracheophyta</taxon>
        <taxon>Spermatophyta</taxon>
        <taxon>Magnoliopsida</taxon>
        <taxon>eudicotyledons</taxon>
        <taxon>Gunneridae</taxon>
        <taxon>Pentapetalae</taxon>
        <taxon>Caryophyllales</taxon>
        <taxon>Cactineae</taxon>
        <taxon>Cactaceae</taxon>
        <taxon>Opuntioideae</taxon>
        <taxon>Opuntia</taxon>
    </lineage>
</organism>
<evidence type="ECO:0000256" key="1">
    <source>
        <dbReference type="SAM" id="MobiDB-lite"/>
    </source>
</evidence>
<dbReference type="AlphaFoldDB" id="A0A7C9C9D1"/>